<comment type="caution">
    <text evidence="1">The sequence shown here is derived from an EMBL/GenBank/DDBJ whole genome shotgun (WGS) entry which is preliminary data.</text>
</comment>
<dbReference type="Proteomes" id="UP000323380">
    <property type="component" value="Unassembled WGS sequence"/>
</dbReference>
<dbReference type="EMBL" id="VSFG01000009">
    <property type="protein sequence ID" value="TYB41912.1"/>
    <property type="molecule type" value="Genomic_DNA"/>
</dbReference>
<proteinExistence type="predicted"/>
<gene>
    <name evidence="1" type="ORF">FXF69_33865</name>
</gene>
<name>A0A5D0NBZ6_9ACTN</name>
<dbReference type="RefSeq" id="WP_148344690.1">
    <property type="nucleotide sequence ID" value="NZ_VSFG01000009.1"/>
</dbReference>
<keyword evidence="2" id="KW-1185">Reference proteome</keyword>
<organism evidence="1 2">
    <name type="scientific">Actinomadura chibensis</name>
    <dbReference type="NCBI Taxonomy" id="392828"/>
    <lineage>
        <taxon>Bacteria</taxon>
        <taxon>Bacillati</taxon>
        <taxon>Actinomycetota</taxon>
        <taxon>Actinomycetes</taxon>
        <taxon>Streptosporangiales</taxon>
        <taxon>Thermomonosporaceae</taxon>
        <taxon>Actinomadura</taxon>
    </lineage>
</organism>
<evidence type="ECO:0000313" key="2">
    <source>
        <dbReference type="Proteomes" id="UP000323380"/>
    </source>
</evidence>
<dbReference type="GO" id="GO:0006281">
    <property type="term" value="P:DNA repair"/>
    <property type="evidence" value="ECO:0007669"/>
    <property type="project" value="InterPro"/>
</dbReference>
<evidence type="ECO:0000313" key="1">
    <source>
        <dbReference type="EMBL" id="TYB41912.1"/>
    </source>
</evidence>
<protein>
    <recommendedName>
        <fullName evidence="3">Endonuclease</fullName>
    </recommendedName>
</protein>
<accession>A0A5D0NBZ6</accession>
<dbReference type="SUPFAM" id="SSF48150">
    <property type="entry name" value="DNA-glycosylase"/>
    <property type="match status" value="1"/>
</dbReference>
<dbReference type="GO" id="GO:0003824">
    <property type="term" value="F:catalytic activity"/>
    <property type="evidence" value="ECO:0007669"/>
    <property type="project" value="InterPro"/>
</dbReference>
<dbReference type="STRING" id="1220554.GCA_001552135_01114"/>
<sequence length="226" mass="24262">MPMDERTKATVRTLLDRHPRGYVAETAGFSVTRTAAGLFRLLVVSILADDGAPSRSAIDAAKAVLDRGWHSAPEMAKSDDRERADVLARAGYPGAEDAARRLGEATRLVLDRYDGDLGRLRDAADGDGGRLRRLLAEIPGMDDAGLTVFLREAQMFWPEAGPFVDAHAAEAADRLGLPSDPRELLDDVARGGGEEELSWLVGALALADVRDECDGIRRTAEAAARG</sequence>
<evidence type="ECO:0008006" key="3">
    <source>
        <dbReference type="Google" id="ProtNLM"/>
    </source>
</evidence>
<reference evidence="1 2" key="1">
    <citation type="submission" date="2019-08" db="EMBL/GenBank/DDBJ databases">
        <title>Actinomadura sp. nov. CYP1-5 isolated from mountain soil.</title>
        <authorList>
            <person name="Songsumanus A."/>
            <person name="Kuncharoen N."/>
            <person name="Kudo T."/>
            <person name="Yuki M."/>
            <person name="Igarashi Y."/>
            <person name="Tanasupawat S."/>
        </authorList>
    </citation>
    <scope>NUCLEOTIDE SEQUENCE [LARGE SCALE GENOMIC DNA]</scope>
    <source>
        <strain evidence="1 2">JCM 14158</strain>
    </source>
</reference>
<dbReference type="InterPro" id="IPR011257">
    <property type="entry name" value="DNA_glycosylase"/>
</dbReference>
<dbReference type="AlphaFoldDB" id="A0A5D0NBZ6"/>